<evidence type="ECO:0000313" key="2">
    <source>
        <dbReference type="Proteomes" id="UP000475862"/>
    </source>
</evidence>
<comment type="caution">
    <text evidence="1">The sequence shown here is derived from an EMBL/GenBank/DDBJ whole genome shotgun (WGS) entry which is preliminary data.</text>
</comment>
<gene>
    <name evidence="1" type="ORF">AGLY_013831</name>
</gene>
<dbReference type="EMBL" id="VYZN01000055">
    <property type="protein sequence ID" value="KAE9526200.1"/>
    <property type="molecule type" value="Genomic_DNA"/>
</dbReference>
<evidence type="ECO:0000313" key="1">
    <source>
        <dbReference type="EMBL" id="KAE9526200.1"/>
    </source>
</evidence>
<keyword evidence="2" id="KW-1185">Reference proteome</keyword>
<dbReference type="AlphaFoldDB" id="A0A6G0T5J8"/>
<sequence>MRLEPTDVVGLSKYIATGHKFRNIVWFELHQVKGFDNYVSNRSLIISHNNELLGPNLKKTQNILKIKSCKENANLNNCIYDLYYLNNNKYQKSFEAKPLFNAVLKIYGEPCTKFPKLSYKRKNSYDFSTTKLLANFRNFDIFQQLIRNLVLNFQDFLVSQKIFIFKKKFKYGERYYKHLQYKKFNFDVNWFCVKNPVFPSFFFGGAEVKNRSIFIAPNVVDRHKKKKNKTKQNKNTHHCKINTFITPFRI</sequence>
<dbReference type="Proteomes" id="UP000475862">
    <property type="component" value="Unassembled WGS sequence"/>
</dbReference>
<reference evidence="1 2" key="1">
    <citation type="submission" date="2019-08" db="EMBL/GenBank/DDBJ databases">
        <title>The genome of the soybean aphid Biotype 1, its phylome, world population structure and adaptation to the North American continent.</title>
        <authorList>
            <person name="Giordano R."/>
            <person name="Donthu R.K."/>
            <person name="Hernandez A.G."/>
            <person name="Wright C.L."/>
            <person name="Zimin A.V."/>
        </authorList>
    </citation>
    <scope>NUCLEOTIDE SEQUENCE [LARGE SCALE GENOMIC DNA]</scope>
    <source>
        <tissue evidence="1">Whole aphids</tissue>
    </source>
</reference>
<protein>
    <submittedName>
        <fullName evidence="1">Uncharacterized protein</fullName>
    </submittedName>
</protein>
<proteinExistence type="predicted"/>
<accession>A0A6G0T5J8</accession>
<organism evidence="1 2">
    <name type="scientific">Aphis glycines</name>
    <name type="common">Soybean aphid</name>
    <dbReference type="NCBI Taxonomy" id="307491"/>
    <lineage>
        <taxon>Eukaryota</taxon>
        <taxon>Metazoa</taxon>
        <taxon>Ecdysozoa</taxon>
        <taxon>Arthropoda</taxon>
        <taxon>Hexapoda</taxon>
        <taxon>Insecta</taxon>
        <taxon>Pterygota</taxon>
        <taxon>Neoptera</taxon>
        <taxon>Paraneoptera</taxon>
        <taxon>Hemiptera</taxon>
        <taxon>Sternorrhyncha</taxon>
        <taxon>Aphidomorpha</taxon>
        <taxon>Aphidoidea</taxon>
        <taxon>Aphididae</taxon>
        <taxon>Aphidini</taxon>
        <taxon>Aphis</taxon>
        <taxon>Aphis</taxon>
    </lineage>
</organism>
<name>A0A6G0T5J8_APHGL</name>